<dbReference type="EMBL" id="CAJVPY010018108">
    <property type="protein sequence ID" value="CAG8765415.1"/>
    <property type="molecule type" value="Genomic_DNA"/>
</dbReference>
<dbReference type="Proteomes" id="UP000789405">
    <property type="component" value="Unassembled WGS sequence"/>
</dbReference>
<feature type="non-terminal residue" evidence="1">
    <location>
        <position position="98"/>
    </location>
</feature>
<sequence length="98" mass="11258">GVLALLSISTAVSQVHPIIGHLFVMISLSFRTNIPTIMGYSNMMVPRLNLNSIKSLWSKVENKLRKRHSRPGNLNKLEKIVKKEWEALSQSYYRHLVE</sequence>
<gene>
    <name evidence="1" type="ORF">DERYTH_LOCUS18192</name>
</gene>
<feature type="non-terminal residue" evidence="1">
    <location>
        <position position="1"/>
    </location>
</feature>
<dbReference type="OrthoDB" id="5410741at2759"/>
<organism evidence="1 2">
    <name type="scientific">Dentiscutata erythropus</name>
    <dbReference type="NCBI Taxonomy" id="1348616"/>
    <lineage>
        <taxon>Eukaryota</taxon>
        <taxon>Fungi</taxon>
        <taxon>Fungi incertae sedis</taxon>
        <taxon>Mucoromycota</taxon>
        <taxon>Glomeromycotina</taxon>
        <taxon>Glomeromycetes</taxon>
        <taxon>Diversisporales</taxon>
        <taxon>Gigasporaceae</taxon>
        <taxon>Dentiscutata</taxon>
    </lineage>
</organism>
<dbReference type="InterPro" id="IPR036397">
    <property type="entry name" value="RNaseH_sf"/>
</dbReference>
<evidence type="ECO:0000313" key="1">
    <source>
        <dbReference type="EMBL" id="CAG8765415.1"/>
    </source>
</evidence>
<name>A0A9N9J600_9GLOM</name>
<comment type="caution">
    <text evidence="1">The sequence shown here is derived from an EMBL/GenBank/DDBJ whole genome shotgun (WGS) entry which is preliminary data.</text>
</comment>
<dbReference type="Gene3D" id="3.30.420.10">
    <property type="entry name" value="Ribonuclease H-like superfamily/Ribonuclease H"/>
    <property type="match status" value="1"/>
</dbReference>
<evidence type="ECO:0000313" key="2">
    <source>
        <dbReference type="Proteomes" id="UP000789405"/>
    </source>
</evidence>
<keyword evidence="2" id="KW-1185">Reference proteome</keyword>
<dbReference type="AlphaFoldDB" id="A0A9N9J600"/>
<protein>
    <submittedName>
        <fullName evidence="1">14915_t:CDS:1</fullName>
    </submittedName>
</protein>
<reference evidence="1" key="1">
    <citation type="submission" date="2021-06" db="EMBL/GenBank/DDBJ databases">
        <authorList>
            <person name="Kallberg Y."/>
            <person name="Tangrot J."/>
            <person name="Rosling A."/>
        </authorList>
    </citation>
    <scope>NUCLEOTIDE SEQUENCE</scope>
    <source>
        <strain evidence="1">MA453B</strain>
    </source>
</reference>
<proteinExistence type="predicted"/>
<dbReference type="GO" id="GO:0003676">
    <property type="term" value="F:nucleic acid binding"/>
    <property type="evidence" value="ECO:0007669"/>
    <property type="project" value="InterPro"/>
</dbReference>
<accession>A0A9N9J600</accession>